<feature type="transmembrane region" description="Helical" evidence="1">
    <location>
        <begin position="55"/>
        <end position="74"/>
    </location>
</feature>
<accession>A0A6A5C0P5</accession>
<gene>
    <name evidence="3" type="ORF">FDP41_002165</name>
</gene>
<dbReference type="PANTHER" id="PTHR44329">
    <property type="entry name" value="SERINE/THREONINE-PROTEIN KINASE TNNI3K-RELATED"/>
    <property type="match status" value="1"/>
</dbReference>
<dbReference type="InterPro" id="IPR051681">
    <property type="entry name" value="Ser/Thr_Kinases-Pseudokinases"/>
</dbReference>
<organism evidence="3 4">
    <name type="scientific">Naegleria fowleri</name>
    <name type="common">Brain eating amoeba</name>
    <dbReference type="NCBI Taxonomy" id="5763"/>
    <lineage>
        <taxon>Eukaryota</taxon>
        <taxon>Discoba</taxon>
        <taxon>Heterolobosea</taxon>
        <taxon>Tetramitia</taxon>
        <taxon>Eutetramitia</taxon>
        <taxon>Vahlkampfiidae</taxon>
        <taxon>Naegleria</taxon>
    </lineage>
</organism>
<dbReference type="VEuPathDB" id="AmoebaDB:NfTy_034780"/>
<dbReference type="VEuPathDB" id="AmoebaDB:FDP41_002165"/>
<dbReference type="EMBL" id="VFQX01000028">
    <property type="protein sequence ID" value="KAF0979095.1"/>
    <property type="molecule type" value="Genomic_DNA"/>
</dbReference>
<keyword evidence="1" id="KW-1133">Transmembrane helix</keyword>
<dbReference type="RefSeq" id="XP_044563808.1">
    <property type="nucleotide sequence ID" value="XM_044705330.1"/>
</dbReference>
<evidence type="ECO:0000313" key="4">
    <source>
        <dbReference type="Proteomes" id="UP000444721"/>
    </source>
</evidence>
<evidence type="ECO:0000256" key="1">
    <source>
        <dbReference type="SAM" id="Phobius"/>
    </source>
</evidence>
<dbReference type="GO" id="GO:0004674">
    <property type="term" value="F:protein serine/threonine kinase activity"/>
    <property type="evidence" value="ECO:0007669"/>
    <property type="project" value="TreeGrafter"/>
</dbReference>
<feature type="domain" description="Protein kinase" evidence="2">
    <location>
        <begin position="986"/>
        <end position="1329"/>
    </location>
</feature>
<dbReference type="Proteomes" id="UP000444721">
    <property type="component" value="Unassembled WGS sequence"/>
</dbReference>
<evidence type="ECO:0000259" key="2">
    <source>
        <dbReference type="PROSITE" id="PS50011"/>
    </source>
</evidence>
<dbReference type="GeneID" id="68109383"/>
<evidence type="ECO:0000313" key="3">
    <source>
        <dbReference type="EMBL" id="KAF0979095.1"/>
    </source>
</evidence>
<dbReference type="VEuPathDB" id="AmoebaDB:NF0093470"/>
<keyword evidence="1" id="KW-0472">Membrane</keyword>
<protein>
    <recommendedName>
        <fullName evidence="2">Protein kinase domain-containing protein</fullName>
    </recommendedName>
</protein>
<keyword evidence="4" id="KW-1185">Reference proteome</keyword>
<name>A0A6A5C0P5_NAEFO</name>
<dbReference type="GO" id="GO:0005524">
    <property type="term" value="F:ATP binding"/>
    <property type="evidence" value="ECO:0007669"/>
    <property type="project" value="InterPro"/>
</dbReference>
<keyword evidence="1" id="KW-0812">Transmembrane</keyword>
<dbReference type="InterPro" id="IPR000719">
    <property type="entry name" value="Prot_kinase_dom"/>
</dbReference>
<dbReference type="SUPFAM" id="SSF56112">
    <property type="entry name" value="Protein kinase-like (PK-like)"/>
    <property type="match status" value="1"/>
</dbReference>
<comment type="caution">
    <text evidence="3">The sequence shown here is derived from an EMBL/GenBank/DDBJ whole genome shotgun (WGS) entry which is preliminary data.</text>
</comment>
<dbReference type="Gene3D" id="1.10.510.10">
    <property type="entry name" value="Transferase(Phosphotransferase) domain 1"/>
    <property type="match status" value="1"/>
</dbReference>
<feature type="transmembrane region" description="Helical" evidence="1">
    <location>
        <begin position="907"/>
        <end position="934"/>
    </location>
</feature>
<proteinExistence type="predicted"/>
<dbReference type="InterPro" id="IPR011009">
    <property type="entry name" value="Kinase-like_dom_sf"/>
</dbReference>
<reference evidence="3 4" key="1">
    <citation type="journal article" date="2019" name="Sci. Rep.">
        <title>Nanopore sequencing improves the draft genome of the human pathogenic amoeba Naegleria fowleri.</title>
        <authorList>
            <person name="Liechti N."/>
            <person name="Schurch N."/>
            <person name="Bruggmann R."/>
            <person name="Wittwer M."/>
        </authorList>
    </citation>
    <scope>NUCLEOTIDE SEQUENCE [LARGE SCALE GENOMIC DNA]</scope>
    <source>
        <strain evidence="3 4">ATCC 30894</strain>
    </source>
</reference>
<sequence length="1329" mass="152582">MMNRRRRIVHSSCPFFFSFGRAMANQNDGIYYLENISSRSNPNATLTKTGKGSGIIFFMCLGLIVALVLGYLDVANGWRPLARFLPLGGDKVDEFGNQSGQYSTRKLVYSTSRIILDVALSRNTSKCYNPDFSKQQDPSVILQMDEKSLISQEAHVLHRLFDSGYAEYMYRSKQNVNIYNVTQELYLAPGNIRMPSPQAFKILSLASMEDRILCCRDGFLTQLTQDHIVITHFNTGMKRIMDCDITSSKNTTIINVFGIQTIEGGLTSATIMRIEWESLASRSAEIFVLEKQKDQQYIDSFFGRILRSNIDQILIAGSSLDNYFKIFRISNNDIAIMSESLINLDSLPMQHHLPQLFNQFALPCELFEDSQKTTIFSVAMNSARTTFSLVSMEASTSQESVFILKEYLPLVDLSSDVNKSTIDNIFLFRGENLPIVVAYSTARIYHSTLFRSEGKLDQYLSNIPLISSKGGKLHNMMMINYCDDRNRTLFVEVREKQILTFSSTWSNTTSSLNDYKIGFVSDYMPASVEGKRIQLFDDYVFDGNITTFNTNSTSVVEIRYSINNPEIGMKATAIHLIRFEFDPQKYFINGVETLLMISYNPIPEISKDLTSFFPYSNDSLLVAVNYRNGSHIYSEVIEFQTQDWTITRRKQFDNTIFSDSLYIYNDYLYLANATSSVAILSLQDFSSFFLPLDNTASSDSDQIEKTVKISSIIHKNMSQLIETDPKPIFPLKPYIFYATSKGKIYQMELDGKNTYIDYENTISLKNTSLVPMSGIFFNLHLYVTFYPGQILDVEFQETYKNGKYSLLPVSQKIYNLPFIQNTRDVYSTKWTAEIDCYAEYTYFTGDDEAIYKLEMRSVPFSLYDIEPVNIYQIADMKTSDTSGTLLLIDLKGHVIIRDISLYPDIRFYLVIAVIALLSVTLFVISIVCIIPVIMRYRRRQLISEKRKTFRELIVKSSLGGLTIQKRLYLVNAHNIFIKKRFRPTNFITNLPHSQGPHGIMFDATLSNTPIMLKKVTTPFNVYREELIEEAKQLAVLRHKNIQSYIGISIDDTNTKYIIYEKLPDYVCSLREYVEAGIIQASPNVPQANKDSLDKYSISFQEKLQLIRDTINGLSYLHRKGLLMHGNLKPSNILVHYVEPKETKTIPDEENDKSRLVSSVNVLGVVDRNVARVTDYGFLRYCKDVVFTETDLMFKSPEVLQRRESTPLNLDFKSDIYELSIVMFSLLFLRMPYEVVNISQIISGELRPRFPFDLHNDDSIWKWFGTFYENDDYLGTINFNILHHDPNKTKSSLVKNMKKICSTLESMWSSNPSERPSTKQLLESLKDILP</sequence>
<dbReference type="OrthoDB" id="5966500at2759"/>
<dbReference type="PROSITE" id="PS50011">
    <property type="entry name" value="PROTEIN_KINASE_DOM"/>
    <property type="match status" value="1"/>
</dbReference>
<dbReference type="Pfam" id="PF00069">
    <property type="entry name" value="Pkinase"/>
    <property type="match status" value="1"/>
</dbReference>
<dbReference type="OMA" id="CYAEYTY"/>